<dbReference type="PANTHER" id="PTHR46558">
    <property type="entry name" value="TRACRIPTIONAL REGULATORY PROTEIN-RELATED-RELATED"/>
    <property type="match status" value="1"/>
</dbReference>
<proteinExistence type="predicted"/>
<organism evidence="3 4">
    <name type="scientific">Thomasclavelia spiroformis</name>
    <dbReference type="NCBI Taxonomy" id="29348"/>
    <lineage>
        <taxon>Bacteria</taxon>
        <taxon>Bacillati</taxon>
        <taxon>Bacillota</taxon>
        <taxon>Erysipelotrichia</taxon>
        <taxon>Erysipelotrichales</taxon>
        <taxon>Coprobacillaceae</taxon>
        <taxon>Thomasclavelia</taxon>
    </lineage>
</organism>
<reference evidence="4" key="1">
    <citation type="submission" date="2017-04" db="EMBL/GenBank/DDBJ databases">
        <title>Function of individual gut microbiota members based on whole genome sequencing of pure cultures obtained from chicken caecum.</title>
        <authorList>
            <person name="Medvecky M."/>
            <person name="Cejkova D."/>
            <person name="Polansky O."/>
            <person name="Karasova D."/>
            <person name="Kubasova T."/>
            <person name="Cizek A."/>
            <person name="Rychlik I."/>
        </authorList>
    </citation>
    <scope>NUCLEOTIDE SEQUENCE [LARGE SCALE GENOMIC DNA]</scope>
    <source>
        <strain evidence="4">An149</strain>
    </source>
</reference>
<comment type="caution">
    <text evidence="3">The sequence shown here is derived from an EMBL/GenBank/DDBJ whole genome shotgun (WGS) entry which is preliminary data.</text>
</comment>
<dbReference type="InterPro" id="IPR001387">
    <property type="entry name" value="Cro/C1-type_HTH"/>
</dbReference>
<accession>A0A1Y4QB32</accession>
<feature type="domain" description="HTH cro/C1-type" evidence="2">
    <location>
        <begin position="15"/>
        <end position="69"/>
    </location>
</feature>
<dbReference type="CDD" id="cd00093">
    <property type="entry name" value="HTH_XRE"/>
    <property type="match status" value="1"/>
</dbReference>
<gene>
    <name evidence="3" type="ORF">B5E91_00195</name>
</gene>
<dbReference type="InterPro" id="IPR010982">
    <property type="entry name" value="Lambda_DNA-bd_dom_sf"/>
</dbReference>
<dbReference type="AlphaFoldDB" id="A0A1Y4QB32"/>
<evidence type="ECO:0000313" key="4">
    <source>
        <dbReference type="Proteomes" id="UP000196258"/>
    </source>
</evidence>
<dbReference type="SMART" id="SM00530">
    <property type="entry name" value="HTH_XRE"/>
    <property type="match status" value="1"/>
</dbReference>
<evidence type="ECO:0000256" key="1">
    <source>
        <dbReference type="ARBA" id="ARBA00023125"/>
    </source>
</evidence>
<sequence length="120" mass="13798">MKRGDIVSNITGERISYLRCECNLTREELCKIIGVSKRTIVAYEQGTRDPSVKTLRALVEYFNVSADYILGYTNKPLRLDAIRKEEKSYILLPKTIQESKAKYNSINDYVNYIASKHGDK</sequence>
<keyword evidence="1" id="KW-0238">DNA-binding</keyword>
<dbReference type="SUPFAM" id="SSF47413">
    <property type="entry name" value="lambda repressor-like DNA-binding domains"/>
    <property type="match status" value="1"/>
</dbReference>
<protein>
    <recommendedName>
        <fullName evidence="2">HTH cro/C1-type domain-containing protein</fullName>
    </recommendedName>
</protein>
<evidence type="ECO:0000313" key="3">
    <source>
        <dbReference type="EMBL" id="OUQ06381.1"/>
    </source>
</evidence>
<name>A0A1Y4QB32_9FIRM</name>
<dbReference type="Pfam" id="PF01381">
    <property type="entry name" value="HTH_3"/>
    <property type="match status" value="1"/>
</dbReference>
<dbReference type="Proteomes" id="UP000196258">
    <property type="component" value="Unassembled WGS sequence"/>
</dbReference>
<dbReference type="PANTHER" id="PTHR46558:SF11">
    <property type="entry name" value="HTH-TYPE TRANSCRIPTIONAL REGULATOR XRE"/>
    <property type="match status" value="1"/>
</dbReference>
<dbReference type="GO" id="GO:0003677">
    <property type="term" value="F:DNA binding"/>
    <property type="evidence" value="ECO:0007669"/>
    <property type="project" value="UniProtKB-KW"/>
</dbReference>
<dbReference type="Gene3D" id="1.10.260.40">
    <property type="entry name" value="lambda repressor-like DNA-binding domains"/>
    <property type="match status" value="1"/>
</dbReference>
<evidence type="ECO:0000259" key="2">
    <source>
        <dbReference type="PROSITE" id="PS50943"/>
    </source>
</evidence>
<dbReference type="EMBL" id="NFLB01000001">
    <property type="protein sequence ID" value="OUQ06381.1"/>
    <property type="molecule type" value="Genomic_DNA"/>
</dbReference>
<dbReference type="PROSITE" id="PS50943">
    <property type="entry name" value="HTH_CROC1"/>
    <property type="match status" value="1"/>
</dbReference>